<reference evidence="8 9" key="1">
    <citation type="submission" date="2018-07" db="EMBL/GenBank/DDBJ databases">
        <title>Genome sequence of Rhodococcus rhodnii ATCC 35071 from Rhodnius prolixus.</title>
        <authorList>
            <person name="Patel V."/>
            <person name="Vogel K.J."/>
        </authorList>
    </citation>
    <scope>NUCLEOTIDE SEQUENCE [LARGE SCALE GENOMIC DNA]</scope>
    <source>
        <strain evidence="8 9">ATCC 35071</strain>
    </source>
</reference>
<evidence type="ECO:0000313" key="8">
    <source>
        <dbReference type="EMBL" id="TXG92386.1"/>
    </source>
</evidence>
<evidence type="ECO:0000259" key="7">
    <source>
        <dbReference type="Pfam" id="PF05425"/>
    </source>
</evidence>
<feature type="transmembrane region" description="Helical" evidence="6">
    <location>
        <begin position="238"/>
        <end position="256"/>
    </location>
</feature>
<protein>
    <submittedName>
        <fullName evidence="8">Copper resistance protein CopD</fullName>
    </submittedName>
</protein>
<name>A0A6P2CMK4_9NOCA</name>
<feature type="transmembrane region" description="Helical" evidence="6">
    <location>
        <begin position="113"/>
        <end position="132"/>
    </location>
</feature>
<dbReference type="InterPro" id="IPR032694">
    <property type="entry name" value="CopC/D"/>
</dbReference>
<sequence>MLLAAGPAALVGVALAWLLARPEGPEPSSVVRVLALGLGSTVLGAGVMWAIGREDRRRADTADTVRPVAAIAGGWAIAEAVHLALAAGEATGGGGTTLADFRYFVTDVATGRVGAATLALVVAATAVLVAAYRTGWDRAYVPVVVLAAVALVARPAAGHMAQQPFGSVLDSIHVLAAAVWIGVLGALALTVRGRSGWALWLPRYSTLAWRCVLALTVTGVVDAAVALGDPLALVSTGYGRIVVAKAVVLVGLLALARRWRRTWVPDAERHRVTAEGSLRRAVAEVIVMAVAFGLAAALATTA</sequence>
<feature type="transmembrane region" description="Helical" evidence="6">
    <location>
        <begin position="30"/>
        <end position="52"/>
    </location>
</feature>
<comment type="caution">
    <text evidence="8">The sequence shown here is derived from an EMBL/GenBank/DDBJ whole genome shotgun (WGS) entry which is preliminary data.</text>
</comment>
<feature type="transmembrane region" description="Helical" evidence="6">
    <location>
        <begin position="64"/>
        <end position="85"/>
    </location>
</feature>
<keyword evidence="2" id="KW-1003">Cell membrane</keyword>
<feature type="transmembrane region" description="Helical" evidence="6">
    <location>
        <begin position="139"/>
        <end position="157"/>
    </location>
</feature>
<feature type="transmembrane region" description="Helical" evidence="6">
    <location>
        <begin position="207"/>
        <end position="226"/>
    </location>
</feature>
<feature type="domain" description="Copper resistance protein D" evidence="7">
    <location>
        <begin position="200"/>
        <end position="298"/>
    </location>
</feature>
<dbReference type="Pfam" id="PF05425">
    <property type="entry name" value="CopD"/>
    <property type="match status" value="1"/>
</dbReference>
<evidence type="ECO:0000256" key="4">
    <source>
        <dbReference type="ARBA" id="ARBA00022989"/>
    </source>
</evidence>
<dbReference type="GO" id="GO:0006825">
    <property type="term" value="P:copper ion transport"/>
    <property type="evidence" value="ECO:0007669"/>
    <property type="project" value="InterPro"/>
</dbReference>
<organism evidence="8 9">
    <name type="scientific">Rhodococcus rhodnii</name>
    <dbReference type="NCBI Taxonomy" id="38312"/>
    <lineage>
        <taxon>Bacteria</taxon>
        <taxon>Bacillati</taxon>
        <taxon>Actinomycetota</taxon>
        <taxon>Actinomycetes</taxon>
        <taxon>Mycobacteriales</taxon>
        <taxon>Nocardiaceae</taxon>
        <taxon>Rhodococcus</taxon>
    </lineage>
</organism>
<evidence type="ECO:0000256" key="3">
    <source>
        <dbReference type="ARBA" id="ARBA00022692"/>
    </source>
</evidence>
<evidence type="ECO:0000256" key="5">
    <source>
        <dbReference type="ARBA" id="ARBA00023136"/>
    </source>
</evidence>
<dbReference type="RefSeq" id="WP_010840463.1">
    <property type="nucleotide sequence ID" value="NZ_QRCM01000001.1"/>
</dbReference>
<comment type="subcellular location">
    <subcellularLocation>
        <location evidence="1">Cell membrane</location>
        <topology evidence="1">Multi-pass membrane protein</topology>
    </subcellularLocation>
</comment>
<evidence type="ECO:0000256" key="2">
    <source>
        <dbReference type="ARBA" id="ARBA00022475"/>
    </source>
</evidence>
<accession>A0A6P2CMK4</accession>
<keyword evidence="5 6" id="KW-0472">Membrane</keyword>
<keyword evidence="3 6" id="KW-0812">Transmembrane</keyword>
<evidence type="ECO:0000256" key="6">
    <source>
        <dbReference type="SAM" id="Phobius"/>
    </source>
</evidence>
<dbReference type="EMBL" id="QRCM01000001">
    <property type="protein sequence ID" value="TXG92386.1"/>
    <property type="molecule type" value="Genomic_DNA"/>
</dbReference>
<feature type="transmembrane region" description="Helical" evidence="6">
    <location>
        <begin position="172"/>
        <end position="191"/>
    </location>
</feature>
<gene>
    <name evidence="8" type="ORF">DW322_04115</name>
</gene>
<feature type="transmembrane region" description="Helical" evidence="6">
    <location>
        <begin position="277"/>
        <end position="299"/>
    </location>
</feature>
<dbReference type="GO" id="GO:0005886">
    <property type="term" value="C:plasma membrane"/>
    <property type="evidence" value="ECO:0007669"/>
    <property type="project" value="UniProtKB-SubCell"/>
</dbReference>
<dbReference type="PANTHER" id="PTHR34820:SF4">
    <property type="entry name" value="INNER MEMBRANE PROTEIN YEBZ"/>
    <property type="match status" value="1"/>
</dbReference>
<evidence type="ECO:0000256" key="1">
    <source>
        <dbReference type="ARBA" id="ARBA00004651"/>
    </source>
</evidence>
<evidence type="ECO:0000313" key="9">
    <source>
        <dbReference type="Proteomes" id="UP000471120"/>
    </source>
</evidence>
<keyword evidence="4 6" id="KW-1133">Transmembrane helix</keyword>
<dbReference type="PANTHER" id="PTHR34820">
    <property type="entry name" value="INNER MEMBRANE PROTEIN YEBZ"/>
    <property type="match status" value="1"/>
</dbReference>
<dbReference type="Proteomes" id="UP000471120">
    <property type="component" value="Unassembled WGS sequence"/>
</dbReference>
<dbReference type="InterPro" id="IPR008457">
    <property type="entry name" value="Cu-R_CopD_dom"/>
</dbReference>
<proteinExistence type="predicted"/>
<dbReference type="AlphaFoldDB" id="A0A6P2CMK4"/>